<dbReference type="Proteomes" id="UP001445472">
    <property type="component" value="Unassembled WGS sequence"/>
</dbReference>
<organism evidence="1 2">
    <name type="scientific">Streptomyces xantholiticus</name>
    <dbReference type="NCBI Taxonomy" id="68285"/>
    <lineage>
        <taxon>Bacteria</taxon>
        <taxon>Bacillati</taxon>
        <taxon>Actinomycetota</taxon>
        <taxon>Actinomycetes</taxon>
        <taxon>Kitasatosporales</taxon>
        <taxon>Streptomycetaceae</taxon>
        <taxon>Streptomyces</taxon>
    </lineage>
</organism>
<comment type="caution">
    <text evidence="1">The sequence shown here is derived from an EMBL/GenBank/DDBJ whole genome shotgun (WGS) entry which is preliminary data.</text>
</comment>
<keyword evidence="2" id="KW-1185">Reference proteome</keyword>
<proteinExistence type="predicted"/>
<dbReference type="EMBL" id="JBEPBX010000009">
    <property type="protein sequence ID" value="MER6614352.1"/>
    <property type="molecule type" value="Genomic_DNA"/>
</dbReference>
<accession>A0ABV1UUI2</accession>
<sequence>MTASPLVPVPIPDRVAAMIGSCMPVHILQAEIDAECAAREVSMLRGPLCAEDRADREHALSTLARANKVLAAYDPRLTVGPRRGR</sequence>
<dbReference type="RefSeq" id="WP_100110200.1">
    <property type="nucleotide sequence ID" value="NZ_JBEPBX010000009.1"/>
</dbReference>
<gene>
    <name evidence="1" type="ORF">ABT276_13435</name>
</gene>
<evidence type="ECO:0000313" key="1">
    <source>
        <dbReference type="EMBL" id="MER6614352.1"/>
    </source>
</evidence>
<evidence type="ECO:0000313" key="2">
    <source>
        <dbReference type="Proteomes" id="UP001445472"/>
    </source>
</evidence>
<name>A0ABV1UUI2_9ACTN</name>
<protein>
    <submittedName>
        <fullName evidence="1">Uncharacterized protein</fullName>
    </submittedName>
</protein>
<reference evidence="1 2" key="1">
    <citation type="submission" date="2024-06" db="EMBL/GenBank/DDBJ databases">
        <title>The Natural Products Discovery Center: Release of the First 8490 Sequenced Strains for Exploring Actinobacteria Biosynthetic Diversity.</title>
        <authorList>
            <person name="Kalkreuter E."/>
            <person name="Kautsar S.A."/>
            <person name="Yang D."/>
            <person name="Bader C.D."/>
            <person name="Teijaro C.N."/>
            <person name="Fluegel L."/>
            <person name="Davis C.M."/>
            <person name="Simpson J.R."/>
            <person name="Lauterbach L."/>
            <person name="Steele A.D."/>
            <person name="Gui C."/>
            <person name="Meng S."/>
            <person name="Li G."/>
            <person name="Viehrig K."/>
            <person name="Ye F."/>
            <person name="Su P."/>
            <person name="Kiefer A.F."/>
            <person name="Nichols A."/>
            <person name="Cepeda A.J."/>
            <person name="Yan W."/>
            <person name="Fan B."/>
            <person name="Jiang Y."/>
            <person name="Adhikari A."/>
            <person name="Zheng C.-J."/>
            <person name="Schuster L."/>
            <person name="Cowan T.M."/>
            <person name="Smanski M.J."/>
            <person name="Chevrette M.G."/>
            <person name="De Carvalho L.P.S."/>
            <person name="Shen B."/>
        </authorList>
    </citation>
    <scope>NUCLEOTIDE SEQUENCE [LARGE SCALE GENOMIC DNA]</scope>
    <source>
        <strain evidence="1 2">NPDC000837</strain>
    </source>
</reference>